<keyword evidence="3" id="KW-1185">Reference proteome</keyword>
<feature type="transmembrane region" description="Helical" evidence="1">
    <location>
        <begin position="73"/>
        <end position="93"/>
    </location>
</feature>
<dbReference type="Proteomes" id="UP000811619">
    <property type="component" value="Unassembled WGS sequence"/>
</dbReference>
<dbReference type="PANTHER" id="PTHR35179">
    <property type="entry name" value="PROTEIN CBG02620"/>
    <property type="match status" value="1"/>
</dbReference>
<gene>
    <name evidence="2" type="ORF">E4U42_004716</name>
</gene>
<organism evidence="2 3">
    <name type="scientific">Claviceps africana</name>
    <dbReference type="NCBI Taxonomy" id="83212"/>
    <lineage>
        <taxon>Eukaryota</taxon>
        <taxon>Fungi</taxon>
        <taxon>Dikarya</taxon>
        <taxon>Ascomycota</taxon>
        <taxon>Pezizomycotina</taxon>
        <taxon>Sordariomycetes</taxon>
        <taxon>Hypocreomycetidae</taxon>
        <taxon>Hypocreales</taxon>
        <taxon>Clavicipitaceae</taxon>
        <taxon>Claviceps</taxon>
    </lineage>
</organism>
<evidence type="ECO:0000256" key="1">
    <source>
        <dbReference type="SAM" id="Phobius"/>
    </source>
</evidence>
<accession>A0A8K0NI05</accession>
<feature type="transmembrane region" description="Helical" evidence="1">
    <location>
        <begin position="40"/>
        <end position="61"/>
    </location>
</feature>
<evidence type="ECO:0000313" key="3">
    <source>
        <dbReference type="Proteomes" id="UP000811619"/>
    </source>
</evidence>
<name>A0A8K0NI05_9HYPO</name>
<protein>
    <recommendedName>
        <fullName evidence="4">Integral membrane protein</fullName>
    </recommendedName>
</protein>
<keyword evidence="1" id="KW-0812">Transmembrane</keyword>
<evidence type="ECO:0000313" key="2">
    <source>
        <dbReference type="EMBL" id="KAG5924229.1"/>
    </source>
</evidence>
<reference evidence="2" key="1">
    <citation type="journal article" date="2020" name="bioRxiv">
        <title>Whole genome comparisons of ergot fungi reveals the divergence and evolution of species within the genus Claviceps are the result of varying mechanisms driving genome evolution and host range expansion.</title>
        <authorList>
            <person name="Wyka S.A."/>
            <person name="Mondo S.J."/>
            <person name="Liu M."/>
            <person name="Dettman J."/>
            <person name="Nalam V."/>
            <person name="Broders K.D."/>
        </authorList>
    </citation>
    <scope>NUCLEOTIDE SEQUENCE</scope>
    <source>
        <strain evidence="2">CCC 489</strain>
    </source>
</reference>
<dbReference type="OrthoDB" id="3205825at2759"/>
<dbReference type="AlphaFoldDB" id="A0A8K0NI05"/>
<feature type="transmembrane region" description="Helical" evidence="1">
    <location>
        <begin position="113"/>
        <end position="132"/>
    </location>
</feature>
<evidence type="ECO:0008006" key="4">
    <source>
        <dbReference type="Google" id="ProtNLM"/>
    </source>
</evidence>
<feature type="transmembrane region" description="Helical" evidence="1">
    <location>
        <begin position="213"/>
        <end position="238"/>
    </location>
</feature>
<feature type="transmembrane region" description="Helical" evidence="1">
    <location>
        <begin position="152"/>
        <end position="170"/>
    </location>
</feature>
<feature type="transmembrane region" description="Helical" evidence="1">
    <location>
        <begin position="182"/>
        <end position="207"/>
    </location>
</feature>
<proteinExistence type="predicted"/>
<keyword evidence="1" id="KW-1133">Transmembrane helix</keyword>
<keyword evidence="1" id="KW-0472">Membrane</keyword>
<dbReference type="PANTHER" id="PTHR35179:SF1">
    <property type="entry name" value="INTEGRAL MEMBRANE PROTEIN"/>
    <property type="match status" value="1"/>
</dbReference>
<feature type="transmembrane region" description="Helical" evidence="1">
    <location>
        <begin position="6"/>
        <end position="24"/>
    </location>
</feature>
<sequence length="344" mass="38192">MIDLAAIYFGIFIGVFPLTLVKIVRQTRKIVAQSRSWRNAYLYMIWIEALVNFVFAIVTYLYLTDIIPGNAPFYFGTVGLWAIQTQLLSQIIANRVGLIMVNKRKAQALKWGLFTLIGCVNIGVCAIWPAAYEPDATDAIKHRNDIFEKVEKTFFLVVDLGLNLIFLYLVRFRLISHGLNKYWLLFKFNCVLVVISTGMDAALLGMLSLPAPYLYVQFAPVVYIVKLHIELTMASLIAKIVRKSVTSAHPHPVYTNQSTRSQGKSYAQVLEASRCGDGTRSSSGTMTGTITGTDTYGNDVEIQKTNSTSDIPLTHYAGKISIMKTVTTTVSAADQGRETKGSCS</sequence>
<comment type="caution">
    <text evidence="2">The sequence shown here is derived from an EMBL/GenBank/DDBJ whole genome shotgun (WGS) entry which is preliminary data.</text>
</comment>
<dbReference type="EMBL" id="SRPY01000422">
    <property type="protein sequence ID" value="KAG5924229.1"/>
    <property type="molecule type" value="Genomic_DNA"/>
</dbReference>